<dbReference type="Gene3D" id="3.10.560.10">
    <property type="entry name" value="Outer membrane lipoprotein wza domain like"/>
    <property type="match status" value="1"/>
</dbReference>
<dbReference type="EMBL" id="QBKN01000003">
    <property type="protein sequence ID" value="PTX51307.1"/>
    <property type="molecule type" value="Genomic_DNA"/>
</dbReference>
<protein>
    <submittedName>
        <fullName evidence="5">Polysaccharide export outer membrane protein</fullName>
    </submittedName>
</protein>
<evidence type="ECO:0000313" key="5">
    <source>
        <dbReference type="EMBL" id="PTX51307.1"/>
    </source>
</evidence>
<feature type="domain" description="AprE-like long alpha-helical hairpin" evidence="4">
    <location>
        <begin position="193"/>
        <end position="374"/>
    </location>
</feature>
<evidence type="ECO:0000259" key="3">
    <source>
        <dbReference type="Pfam" id="PF02563"/>
    </source>
</evidence>
<dbReference type="Proteomes" id="UP000244069">
    <property type="component" value="Unassembled WGS sequence"/>
</dbReference>
<keyword evidence="2" id="KW-0175">Coiled coil</keyword>
<keyword evidence="1" id="KW-0732">Signal</keyword>
<proteinExistence type="predicted"/>
<dbReference type="InterPro" id="IPR058781">
    <property type="entry name" value="HH_AprE-like"/>
</dbReference>
<organism evidence="5 6">
    <name type="scientific">Allosediminivita pacifica</name>
    <dbReference type="NCBI Taxonomy" id="1267769"/>
    <lineage>
        <taxon>Bacteria</taxon>
        <taxon>Pseudomonadati</taxon>
        <taxon>Pseudomonadota</taxon>
        <taxon>Alphaproteobacteria</taxon>
        <taxon>Rhodobacterales</taxon>
        <taxon>Paracoccaceae</taxon>
        <taxon>Allosediminivita</taxon>
    </lineage>
</organism>
<evidence type="ECO:0000259" key="4">
    <source>
        <dbReference type="Pfam" id="PF25994"/>
    </source>
</evidence>
<reference evidence="5 6" key="1">
    <citation type="submission" date="2018-04" db="EMBL/GenBank/DDBJ databases">
        <title>Genomic Encyclopedia of Archaeal and Bacterial Type Strains, Phase II (KMG-II): from individual species to whole genera.</title>
        <authorList>
            <person name="Goeker M."/>
        </authorList>
    </citation>
    <scope>NUCLEOTIDE SEQUENCE [LARGE SCALE GENOMIC DNA]</scope>
    <source>
        <strain evidence="5 6">DSM 29329</strain>
    </source>
</reference>
<dbReference type="Gene3D" id="3.30.1950.10">
    <property type="entry name" value="wza like domain"/>
    <property type="match status" value="1"/>
</dbReference>
<dbReference type="AlphaFoldDB" id="A0A2T6B5H9"/>
<dbReference type="PANTHER" id="PTHR33619">
    <property type="entry name" value="POLYSACCHARIDE EXPORT PROTEIN GFCE-RELATED"/>
    <property type="match status" value="1"/>
</dbReference>
<feature type="coiled-coil region" evidence="2">
    <location>
        <begin position="258"/>
        <end position="292"/>
    </location>
</feature>
<dbReference type="InterPro" id="IPR049712">
    <property type="entry name" value="Poly_export"/>
</dbReference>
<dbReference type="Pfam" id="PF25994">
    <property type="entry name" value="HH_AprE"/>
    <property type="match status" value="1"/>
</dbReference>
<comment type="caution">
    <text evidence="5">The sequence shown here is derived from an EMBL/GenBank/DDBJ whole genome shotgun (WGS) entry which is preliminary data.</text>
</comment>
<name>A0A2T6B5H9_9RHOB</name>
<dbReference type="GO" id="GO:0015159">
    <property type="term" value="F:polysaccharide transmembrane transporter activity"/>
    <property type="evidence" value="ECO:0007669"/>
    <property type="project" value="InterPro"/>
</dbReference>
<gene>
    <name evidence="5" type="ORF">C8N44_10350</name>
</gene>
<evidence type="ECO:0000313" key="6">
    <source>
        <dbReference type="Proteomes" id="UP000244069"/>
    </source>
</evidence>
<sequence length="439" mass="48306">MLIQYFTSYYTRSFKASSRDGSKNVSTLRVVFGVLLFAAVFVSGPPVPAQESQGYRLAPGDRVAVRVLSWNALTVQFETYDALAGTFALDPNGQLALPLLGPVDAAGVMPGVLSEQLAELYRGRLGLADAPSVTVEIAEFGPVFVLGDVARPGQYDYAPRLNVIQAFALAGGTYRLAETQQGALSSAIRSAGNLEEIGIDLARERMTLARLEAEMNEAESFPMPEVPEHPDGSAAQEALYAQELGLFESRQARIETALESLSEERVLHEAEVSSLQEKLGGIERQLELMRESVGNMETLRERGLARSPALVDLQRTQIELEARELDAQTGLFRARQQISELERDANDLLTGRRLQVLQELQTSQSQIDRLETRRDMTRQLLAGAEILLAEEEEEGEAQSSLEFVILRDDGSGQRRIPATESTLLEPRDVLRVTVLTESE</sequence>
<dbReference type="InterPro" id="IPR003715">
    <property type="entry name" value="Poly_export_N"/>
</dbReference>
<feature type="coiled-coil region" evidence="2">
    <location>
        <begin position="194"/>
        <end position="221"/>
    </location>
</feature>
<feature type="coiled-coil region" evidence="2">
    <location>
        <begin position="353"/>
        <end position="394"/>
    </location>
</feature>
<dbReference type="PANTHER" id="PTHR33619:SF3">
    <property type="entry name" value="POLYSACCHARIDE EXPORT PROTEIN GFCE-RELATED"/>
    <property type="match status" value="1"/>
</dbReference>
<evidence type="ECO:0000256" key="2">
    <source>
        <dbReference type="SAM" id="Coils"/>
    </source>
</evidence>
<dbReference type="Pfam" id="PF02563">
    <property type="entry name" value="Poly_export"/>
    <property type="match status" value="1"/>
</dbReference>
<keyword evidence="6" id="KW-1185">Reference proteome</keyword>
<feature type="domain" description="Polysaccharide export protein N-terminal" evidence="3">
    <location>
        <begin position="50"/>
        <end position="137"/>
    </location>
</feature>
<evidence type="ECO:0000256" key="1">
    <source>
        <dbReference type="ARBA" id="ARBA00022729"/>
    </source>
</evidence>
<accession>A0A2T6B5H9</accession>